<keyword evidence="7" id="KW-0464">Manganese</keyword>
<dbReference type="Pfam" id="PF01996">
    <property type="entry name" value="F420_ligase"/>
    <property type="match status" value="1"/>
</dbReference>
<dbReference type="InterPro" id="IPR002847">
    <property type="entry name" value="F420-0_gamma-glut_ligase-dom"/>
</dbReference>
<evidence type="ECO:0000256" key="7">
    <source>
        <dbReference type="ARBA" id="ARBA00023211"/>
    </source>
</evidence>
<evidence type="ECO:0000256" key="2">
    <source>
        <dbReference type="ARBA" id="ARBA00022723"/>
    </source>
</evidence>
<evidence type="ECO:0000313" key="9">
    <source>
        <dbReference type="EMBL" id="CUK27441.1"/>
    </source>
</evidence>
<gene>
    <name evidence="9" type="primary">fbiB</name>
    <name evidence="9" type="ORF">TA5114_03269</name>
</gene>
<protein>
    <submittedName>
        <fullName evidence="9">Coenzyme F420:L-glutamate ligase</fullName>
        <ecNumber evidence="9">6.3.2.31</ecNumber>
    </submittedName>
</protein>
<dbReference type="EC" id="6.3.2.31" evidence="9"/>
<keyword evidence="4" id="KW-0460">Magnesium</keyword>
<evidence type="ECO:0000256" key="3">
    <source>
        <dbReference type="ARBA" id="ARBA00022741"/>
    </source>
</evidence>
<dbReference type="SUPFAM" id="SSF144010">
    <property type="entry name" value="CofE-like"/>
    <property type="match status" value="1"/>
</dbReference>
<dbReference type="GO" id="GO:0052618">
    <property type="term" value="F:coenzyme F420-0:L-glutamate ligase activity"/>
    <property type="evidence" value="ECO:0007669"/>
    <property type="project" value="UniProtKB-EC"/>
</dbReference>
<dbReference type="NCBIfam" id="TIGR01916">
    <property type="entry name" value="F420_cofE"/>
    <property type="match status" value="1"/>
</dbReference>
<proteinExistence type="predicted"/>
<dbReference type="EMBL" id="CYUE01000023">
    <property type="protein sequence ID" value="CUK27441.1"/>
    <property type="molecule type" value="Genomic_DNA"/>
</dbReference>
<dbReference type="Gene3D" id="3.30.1330.100">
    <property type="entry name" value="CofE-like"/>
    <property type="match status" value="1"/>
</dbReference>
<dbReference type="OrthoDB" id="9788295at2"/>
<feature type="domain" description="Coenzyme F420:L-glutamate ligase-like" evidence="8">
    <location>
        <begin position="12"/>
        <end position="230"/>
    </location>
</feature>
<dbReference type="PANTHER" id="PTHR47917">
    <property type="match status" value="1"/>
</dbReference>
<sequence>MHQVSLSAIPGLPDIQPGDDLAKIIGDVLETHGVQDGDILCIAHKIVSKSEGDVIKLADVTPSEEAQDYAQQLNKDPAKVEVVLQQSNRVVRAFKRPAQNEGTMICEHRLGFISANAAVDESNSDEGTVITLPKDPDASARRLGHALEERFGLRIGIVITDTFGRPWRLGQVNVAIGLHRVPAKTSDIGGTDAWGRDLSVTEPALSDELAAASGLVIAKAAKTPLVLCRGVNWTTDEETTARKILRASSEDMFR</sequence>
<evidence type="ECO:0000256" key="1">
    <source>
        <dbReference type="ARBA" id="ARBA00022598"/>
    </source>
</evidence>
<dbReference type="PANTHER" id="PTHR47917:SF1">
    <property type="entry name" value="COENZYME F420:L-GLUTAMATE LIGASE"/>
    <property type="match status" value="1"/>
</dbReference>
<keyword evidence="10" id="KW-1185">Reference proteome</keyword>
<keyword evidence="5" id="KW-0630">Potassium</keyword>
<keyword evidence="6" id="KW-0342">GTP-binding</keyword>
<keyword evidence="2" id="KW-0479">Metal-binding</keyword>
<name>A0A0P1IV52_9RHOB</name>
<evidence type="ECO:0000256" key="4">
    <source>
        <dbReference type="ARBA" id="ARBA00022842"/>
    </source>
</evidence>
<evidence type="ECO:0000313" key="10">
    <source>
        <dbReference type="Proteomes" id="UP000051184"/>
    </source>
</evidence>
<keyword evidence="3" id="KW-0547">Nucleotide-binding</keyword>
<evidence type="ECO:0000259" key="8">
    <source>
        <dbReference type="Pfam" id="PF01996"/>
    </source>
</evidence>
<dbReference type="GO" id="GO:0005525">
    <property type="term" value="F:GTP binding"/>
    <property type="evidence" value="ECO:0007669"/>
    <property type="project" value="UniProtKB-KW"/>
</dbReference>
<dbReference type="Proteomes" id="UP000051184">
    <property type="component" value="Unassembled WGS sequence"/>
</dbReference>
<dbReference type="GO" id="GO:0046872">
    <property type="term" value="F:metal ion binding"/>
    <property type="evidence" value="ECO:0007669"/>
    <property type="project" value="UniProtKB-KW"/>
</dbReference>
<keyword evidence="1 9" id="KW-0436">Ligase</keyword>
<dbReference type="InterPro" id="IPR008225">
    <property type="entry name" value="F420-0_g-glutamyl_ligase"/>
</dbReference>
<evidence type="ECO:0000256" key="5">
    <source>
        <dbReference type="ARBA" id="ARBA00022958"/>
    </source>
</evidence>
<dbReference type="AlphaFoldDB" id="A0A0P1IV52"/>
<dbReference type="Gene3D" id="3.90.1660.10">
    <property type="entry name" value="CofE-like domain"/>
    <property type="match status" value="1"/>
</dbReference>
<evidence type="ECO:0000256" key="6">
    <source>
        <dbReference type="ARBA" id="ARBA00023134"/>
    </source>
</evidence>
<reference evidence="10" key="1">
    <citation type="submission" date="2015-09" db="EMBL/GenBank/DDBJ databases">
        <authorList>
            <person name="Rodrigo-Torres Lidia"/>
            <person name="Arahal R.David."/>
        </authorList>
    </citation>
    <scope>NUCLEOTIDE SEQUENCE [LARGE SCALE GENOMIC DNA]</scope>
    <source>
        <strain evidence="10">CECT 5114</strain>
    </source>
</reference>
<accession>A0A0P1IV52</accession>
<dbReference type="RefSeq" id="WP_058316361.1">
    <property type="nucleotide sequence ID" value="NZ_CYUE01000023.1"/>
</dbReference>
<organism evidence="9 10">
    <name type="scientific">Cognatishimia activa</name>
    <dbReference type="NCBI Taxonomy" id="1715691"/>
    <lineage>
        <taxon>Bacteria</taxon>
        <taxon>Pseudomonadati</taxon>
        <taxon>Pseudomonadota</taxon>
        <taxon>Alphaproteobacteria</taxon>
        <taxon>Rhodobacterales</taxon>
        <taxon>Paracoccaceae</taxon>
        <taxon>Cognatishimia</taxon>
    </lineage>
</organism>